<dbReference type="Gene3D" id="3.40.50.10810">
    <property type="entry name" value="Tandem AAA-ATPase domain"/>
    <property type="match status" value="1"/>
</dbReference>
<keyword evidence="3" id="KW-1185">Reference proteome</keyword>
<name>A0ABR0P0B6_GOSAR</name>
<protein>
    <recommendedName>
        <fullName evidence="1">SNF2 N-terminal domain-containing protein</fullName>
    </recommendedName>
</protein>
<evidence type="ECO:0000313" key="2">
    <source>
        <dbReference type="EMBL" id="KAK5811615.1"/>
    </source>
</evidence>
<dbReference type="EMBL" id="JARKNE010000008">
    <property type="protein sequence ID" value="KAK5811615.1"/>
    <property type="molecule type" value="Genomic_DNA"/>
</dbReference>
<comment type="caution">
    <text evidence="2">The sequence shown here is derived from an EMBL/GenBank/DDBJ whole genome shotgun (WGS) entry which is preliminary data.</text>
</comment>
<dbReference type="InterPro" id="IPR038718">
    <property type="entry name" value="SNF2-like_sf"/>
</dbReference>
<dbReference type="Proteomes" id="UP001358586">
    <property type="component" value="Chromosome 8"/>
</dbReference>
<accession>A0ABR0P0B6</accession>
<evidence type="ECO:0000259" key="1">
    <source>
        <dbReference type="Pfam" id="PF00176"/>
    </source>
</evidence>
<dbReference type="InterPro" id="IPR027417">
    <property type="entry name" value="P-loop_NTPase"/>
</dbReference>
<reference evidence="2 3" key="1">
    <citation type="submission" date="2023-03" db="EMBL/GenBank/DDBJ databases">
        <title>WGS of Gossypium arboreum.</title>
        <authorList>
            <person name="Yu D."/>
        </authorList>
    </citation>
    <scope>NUCLEOTIDE SEQUENCE [LARGE SCALE GENOMIC DNA]</scope>
    <source>
        <tissue evidence="2">Leaf</tissue>
    </source>
</reference>
<dbReference type="SUPFAM" id="SSF52540">
    <property type="entry name" value="P-loop containing nucleoside triphosphate hydrolases"/>
    <property type="match status" value="1"/>
</dbReference>
<dbReference type="PANTHER" id="PTHR10799">
    <property type="entry name" value="SNF2/RAD54 HELICASE FAMILY"/>
    <property type="match status" value="1"/>
</dbReference>
<feature type="domain" description="SNF2 N-terminal" evidence="1">
    <location>
        <begin position="1"/>
        <end position="63"/>
    </location>
</feature>
<dbReference type="Pfam" id="PF00176">
    <property type="entry name" value="SNF2-rel_dom"/>
    <property type="match status" value="1"/>
</dbReference>
<dbReference type="InterPro" id="IPR000330">
    <property type="entry name" value="SNF2_N"/>
</dbReference>
<sequence length="75" mass="8375">MGLGKTIQTIVFLAHLKGNGIDWPIIIASSSTLTNWMNEITMSVLSIDAIIYHGTQKERDEISRKLGPKCYRIKG</sequence>
<organism evidence="2 3">
    <name type="scientific">Gossypium arboreum</name>
    <name type="common">Tree cotton</name>
    <name type="synonym">Gossypium nanking</name>
    <dbReference type="NCBI Taxonomy" id="29729"/>
    <lineage>
        <taxon>Eukaryota</taxon>
        <taxon>Viridiplantae</taxon>
        <taxon>Streptophyta</taxon>
        <taxon>Embryophyta</taxon>
        <taxon>Tracheophyta</taxon>
        <taxon>Spermatophyta</taxon>
        <taxon>Magnoliopsida</taxon>
        <taxon>eudicotyledons</taxon>
        <taxon>Gunneridae</taxon>
        <taxon>Pentapetalae</taxon>
        <taxon>rosids</taxon>
        <taxon>malvids</taxon>
        <taxon>Malvales</taxon>
        <taxon>Malvaceae</taxon>
        <taxon>Malvoideae</taxon>
        <taxon>Gossypium</taxon>
    </lineage>
</organism>
<gene>
    <name evidence="2" type="ORF">PVK06_026965</name>
</gene>
<proteinExistence type="predicted"/>
<evidence type="ECO:0000313" key="3">
    <source>
        <dbReference type="Proteomes" id="UP001358586"/>
    </source>
</evidence>